<evidence type="ECO:0000313" key="2">
    <source>
        <dbReference type="EMBL" id="RJG41990.1"/>
    </source>
</evidence>
<feature type="transmembrane region" description="Helical" evidence="1">
    <location>
        <begin position="95"/>
        <end position="112"/>
    </location>
</feature>
<dbReference type="AlphaFoldDB" id="A0A418YBY5"/>
<dbReference type="EMBL" id="QZCH01000022">
    <property type="protein sequence ID" value="RJG41990.1"/>
    <property type="molecule type" value="Genomic_DNA"/>
</dbReference>
<feature type="transmembrane region" description="Helical" evidence="1">
    <location>
        <begin position="58"/>
        <end position="75"/>
    </location>
</feature>
<protein>
    <submittedName>
        <fullName evidence="2">DUF2919 domain-containing protein</fullName>
    </submittedName>
</protein>
<keyword evidence="3" id="KW-1185">Reference proteome</keyword>
<dbReference type="OrthoDB" id="6314776at2"/>
<reference evidence="2 3" key="2">
    <citation type="submission" date="2019-01" db="EMBL/GenBank/DDBJ databases">
        <title>Motilimonas pumilus sp. nov., isolated from the gut of sea cucumber (Apostichopus japonicus).</title>
        <authorList>
            <person name="Wang F.-Q."/>
            <person name="Ren L.-H."/>
            <person name="Lin Y.-W."/>
            <person name="Sun G.-H."/>
            <person name="Du Z.-J."/>
            <person name="Zhao J.-X."/>
            <person name="Liu X.-J."/>
            <person name="Liu L.-J."/>
        </authorList>
    </citation>
    <scope>NUCLEOTIDE SEQUENCE [LARGE SCALE GENOMIC DNA]</scope>
    <source>
        <strain evidence="2 3">PLHSC7-2</strain>
    </source>
</reference>
<gene>
    <name evidence="2" type="ORF">D1Z90_15250</name>
</gene>
<feature type="transmembrane region" description="Helical" evidence="1">
    <location>
        <begin position="118"/>
        <end position="137"/>
    </location>
</feature>
<dbReference type="Pfam" id="PF11143">
    <property type="entry name" value="DUF2919"/>
    <property type="match status" value="1"/>
</dbReference>
<feature type="transmembrane region" description="Helical" evidence="1">
    <location>
        <begin position="20"/>
        <end position="38"/>
    </location>
</feature>
<dbReference type="InterPro" id="IPR021318">
    <property type="entry name" value="DUF2919"/>
</dbReference>
<organism evidence="2 3">
    <name type="scientific">Motilimonas pumila</name>
    <dbReference type="NCBI Taxonomy" id="2303987"/>
    <lineage>
        <taxon>Bacteria</taxon>
        <taxon>Pseudomonadati</taxon>
        <taxon>Pseudomonadota</taxon>
        <taxon>Gammaproteobacteria</taxon>
        <taxon>Alteromonadales</taxon>
        <taxon>Alteromonadales genera incertae sedis</taxon>
        <taxon>Motilimonas</taxon>
    </lineage>
</organism>
<reference evidence="2 3" key="1">
    <citation type="submission" date="2018-09" db="EMBL/GenBank/DDBJ databases">
        <authorList>
            <person name="Wang F."/>
        </authorList>
    </citation>
    <scope>NUCLEOTIDE SEQUENCE [LARGE SCALE GENOMIC DNA]</scope>
    <source>
        <strain evidence="2 3">PLHSC7-2</strain>
    </source>
</reference>
<keyword evidence="1" id="KW-1133">Transmembrane helix</keyword>
<name>A0A418YBY5_9GAMM</name>
<comment type="caution">
    <text evidence="2">The sequence shown here is derived from an EMBL/GenBank/DDBJ whole genome shotgun (WGS) entry which is preliminary data.</text>
</comment>
<proteinExistence type="predicted"/>
<keyword evidence="1" id="KW-0472">Membrane</keyword>
<evidence type="ECO:0000256" key="1">
    <source>
        <dbReference type="SAM" id="Phobius"/>
    </source>
</evidence>
<sequence length="157" mass="18052">MRRLYPISHYDQQGDLKPPLWFYLSLIFLARTWVIWIMSLTIRPDGGKILALFYPLKANFLLGLASGVCAVLLFLIAHRKQNRWLAPIWHRGRSLLLLATLVDISLQIQGLLFHHFSYSWHASVQLVLACWILLYVASSKRLAASFNDYQIGKKTAA</sequence>
<dbReference type="Proteomes" id="UP000283255">
    <property type="component" value="Unassembled WGS sequence"/>
</dbReference>
<accession>A0A418YBY5</accession>
<dbReference type="RefSeq" id="WP_119911651.1">
    <property type="nucleotide sequence ID" value="NZ_QZCH01000022.1"/>
</dbReference>
<keyword evidence="1" id="KW-0812">Transmembrane</keyword>
<evidence type="ECO:0000313" key="3">
    <source>
        <dbReference type="Proteomes" id="UP000283255"/>
    </source>
</evidence>